<organism evidence="2">
    <name type="scientific">Hemiselmis tepida</name>
    <dbReference type="NCBI Taxonomy" id="464990"/>
    <lineage>
        <taxon>Eukaryota</taxon>
        <taxon>Cryptophyceae</taxon>
        <taxon>Cryptomonadales</taxon>
        <taxon>Hemiselmidaceae</taxon>
        <taxon>Hemiselmis</taxon>
    </lineage>
</organism>
<evidence type="ECO:0000256" key="1">
    <source>
        <dbReference type="SAM" id="MobiDB-lite"/>
    </source>
</evidence>
<sequence>MAVQAQQFELERQGSVAVASERAEQAKDRALAEERERAAAERKRAVAQERDRQQQEKYRALAEERERAKVALARVEAADEERIRQERQRAALEVAALQQRGTCARCSQEYVLQDNEVGACKCCYNPSSVAQVHVEGMLWHAGAELTNWVKMRRRWSCCPQNEVYGTFADLQRIGCKAHVPVS</sequence>
<dbReference type="AlphaFoldDB" id="A0A7S0VJ21"/>
<protein>
    <submittedName>
        <fullName evidence="2">Uncharacterized protein</fullName>
    </submittedName>
</protein>
<proteinExistence type="predicted"/>
<dbReference type="EMBL" id="HBFN01010965">
    <property type="protein sequence ID" value="CAD8790859.1"/>
    <property type="molecule type" value="Transcribed_RNA"/>
</dbReference>
<reference evidence="2" key="1">
    <citation type="submission" date="2021-01" db="EMBL/GenBank/DDBJ databases">
        <authorList>
            <person name="Corre E."/>
            <person name="Pelletier E."/>
            <person name="Niang G."/>
            <person name="Scheremetjew M."/>
            <person name="Finn R."/>
            <person name="Kale V."/>
            <person name="Holt S."/>
            <person name="Cochrane G."/>
            <person name="Meng A."/>
            <person name="Brown T."/>
            <person name="Cohen L."/>
        </authorList>
    </citation>
    <scope>NUCLEOTIDE SEQUENCE</scope>
    <source>
        <strain evidence="2">CCMP443</strain>
    </source>
</reference>
<feature type="region of interest" description="Disordered" evidence="1">
    <location>
        <begin position="27"/>
        <end position="55"/>
    </location>
</feature>
<gene>
    <name evidence="2" type="ORF">HTEP1355_LOCUS6373</name>
</gene>
<evidence type="ECO:0000313" key="2">
    <source>
        <dbReference type="EMBL" id="CAD8790859.1"/>
    </source>
</evidence>
<name>A0A7S0VJ21_9CRYP</name>
<accession>A0A7S0VJ21</accession>